<dbReference type="GO" id="GO:0005524">
    <property type="term" value="F:ATP binding"/>
    <property type="evidence" value="ECO:0007669"/>
    <property type="project" value="UniProtKB-KW"/>
</dbReference>
<feature type="compositionally biased region" description="Polar residues" evidence="6">
    <location>
        <begin position="47"/>
        <end position="57"/>
    </location>
</feature>
<dbReference type="OrthoDB" id="5408302at2759"/>
<feature type="region of interest" description="Disordered" evidence="6">
    <location>
        <begin position="990"/>
        <end position="1065"/>
    </location>
</feature>
<dbReference type="STRING" id="1093900.A0A507B0U0"/>
<feature type="compositionally biased region" description="Acidic residues" evidence="6">
    <location>
        <begin position="466"/>
        <end position="476"/>
    </location>
</feature>
<dbReference type="EMBL" id="SKBQ01000033">
    <property type="protein sequence ID" value="TPX13513.1"/>
    <property type="molecule type" value="Genomic_DNA"/>
</dbReference>
<evidence type="ECO:0000256" key="4">
    <source>
        <dbReference type="ARBA" id="ARBA00022777"/>
    </source>
</evidence>
<feature type="compositionally biased region" description="Low complexity" evidence="6">
    <location>
        <begin position="712"/>
        <end position="727"/>
    </location>
</feature>
<feature type="compositionally biased region" description="Low complexity" evidence="6">
    <location>
        <begin position="1133"/>
        <end position="1149"/>
    </location>
</feature>
<feature type="compositionally biased region" description="Low complexity" evidence="6">
    <location>
        <begin position="191"/>
        <end position="200"/>
    </location>
</feature>
<feature type="compositionally biased region" description="Low complexity" evidence="6">
    <location>
        <begin position="1159"/>
        <end position="1182"/>
    </location>
</feature>
<feature type="compositionally biased region" description="Basic and acidic residues" evidence="6">
    <location>
        <begin position="439"/>
        <end position="450"/>
    </location>
</feature>
<dbReference type="InterPro" id="IPR000961">
    <property type="entry name" value="AGC-kinase_C"/>
</dbReference>
<keyword evidence="2" id="KW-0808">Transferase</keyword>
<evidence type="ECO:0000313" key="8">
    <source>
        <dbReference type="EMBL" id="TPX13513.1"/>
    </source>
</evidence>
<feature type="compositionally biased region" description="Polar residues" evidence="6">
    <location>
        <begin position="533"/>
        <end position="550"/>
    </location>
</feature>
<comment type="caution">
    <text evidence="8">The sequence shown here is derived from an EMBL/GenBank/DDBJ whole genome shotgun (WGS) entry which is preliminary data.</text>
</comment>
<feature type="compositionally biased region" description="Polar residues" evidence="6">
    <location>
        <begin position="991"/>
        <end position="1000"/>
    </location>
</feature>
<dbReference type="GO" id="GO:0004674">
    <property type="term" value="F:protein serine/threonine kinase activity"/>
    <property type="evidence" value="ECO:0007669"/>
    <property type="project" value="UniProtKB-KW"/>
</dbReference>
<feature type="compositionally biased region" description="Acidic residues" evidence="6">
    <location>
        <begin position="1102"/>
        <end position="1112"/>
    </location>
</feature>
<feature type="region of interest" description="Disordered" evidence="6">
    <location>
        <begin position="1"/>
        <end position="476"/>
    </location>
</feature>
<evidence type="ECO:0000256" key="2">
    <source>
        <dbReference type="ARBA" id="ARBA00022679"/>
    </source>
</evidence>
<keyword evidence="1" id="KW-0723">Serine/threonine-protein kinase</keyword>
<feature type="region of interest" description="Disordered" evidence="6">
    <location>
        <begin position="674"/>
        <end position="747"/>
    </location>
</feature>
<feature type="compositionally biased region" description="Polar residues" evidence="6">
    <location>
        <begin position="1118"/>
        <end position="1127"/>
    </location>
</feature>
<feature type="compositionally biased region" description="Polar residues" evidence="6">
    <location>
        <begin position="204"/>
        <end position="217"/>
    </location>
</feature>
<dbReference type="PROSITE" id="PS51285">
    <property type="entry name" value="AGC_KINASE_CTER"/>
    <property type="match status" value="1"/>
</dbReference>
<feature type="compositionally biased region" description="Basic and acidic residues" evidence="6">
    <location>
        <begin position="1204"/>
        <end position="1213"/>
    </location>
</feature>
<protein>
    <recommendedName>
        <fullName evidence="7">AGC-kinase C-terminal domain-containing protein</fullName>
    </recommendedName>
</protein>
<feature type="compositionally biased region" description="Polar residues" evidence="6">
    <location>
        <begin position="375"/>
        <end position="385"/>
    </location>
</feature>
<evidence type="ECO:0000256" key="3">
    <source>
        <dbReference type="ARBA" id="ARBA00022741"/>
    </source>
</evidence>
<feature type="region of interest" description="Disordered" evidence="6">
    <location>
        <begin position="872"/>
        <end position="892"/>
    </location>
</feature>
<organism evidence="8 9">
    <name type="scientific">Thyridium curvatum</name>
    <dbReference type="NCBI Taxonomy" id="1093900"/>
    <lineage>
        <taxon>Eukaryota</taxon>
        <taxon>Fungi</taxon>
        <taxon>Dikarya</taxon>
        <taxon>Ascomycota</taxon>
        <taxon>Pezizomycotina</taxon>
        <taxon>Sordariomycetes</taxon>
        <taxon>Sordariomycetidae</taxon>
        <taxon>Thyridiales</taxon>
        <taxon>Thyridiaceae</taxon>
        <taxon>Thyridium</taxon>
    </lineage>
</organism>
<keyword evidence="3" id="KW-0547">Nucleotide-binding</keyword>
<feature type="compositionally biased region" description="Polar residues" evidence="6">
    <location>
        <begin position="305"/>
        <end position="326"/>
    </location>
</feature>
<dbReference type="GeneID" id="41973431"/>
<feature type="region of interest" description="Disordered" evidence="6">
    <location>
        <begin position="1083"/>
        <end position="1213"/>
    </location>
</feature>
<feature type="region of interest" description="Disordered" evidence="6">
    <location>
        <begin position="602"/>
        <end position="645"/>
    </location>
</feature>
<evidence type="ECO:0000256" key="5">
    <source>
        <dbReference type="ARBA" id="ARBA00022840"/>
    </source>
</evidence>
<evidence type="ECO:0000259" key="7">
    <source>
        <dbReference type="PROSITE" id="PS51285"/>
    </source>
</evidence>
<dbReference type="RefSeq" id="XP_030995224.1">
    <property type="nucleotide sequence ID" value="XM_031140565.1"/>
</dbReference>
<evidence type="ECO:0000256" key="6">
    <source>
        <dbReference type="SAM" id="MobiDB-lite"/>
    </source>
</evidence>
<keyword evidence="5" id="KW-0067">ATP-binding</keyword>
<keyword evidence="9" id="KW-1185">Reference proteome</keyword>
<proteinExistence type="predicted"/>
<sequence length="1234" mass="132051">MFQRFHRRGPSNPSSPSLPDQTSPWDTASSPDQLQPPKEPSSRGDARSQSPGASNLPPSLPPIPRVLSGDFSSSYPFEHQNHHHDHGPDPALRSDSQSPPTKSPYNGTDQGFIGGVALRKYRQSMQDAGKDAELPALPSQNNRLPENLLSRSKPPPPPIDTSFSQRPPPIPLKQVKPASSFATPTELQNVAAGPARRPAGTRLASDSTVAASTQPVSETHKARKGLPFLKNPMSTLLNRRRAGQGPSDISPVPPPEEPNEFAYAPIRGTRVHDFSAPRPKPRPGQPGDGKTSGRRDALGLPMDSSYGSMGQSSDTTGPFTEISSVASHGKPSGLIKSVSGQSWASEDRHSEAETIPPVPPKDSPDPNAQRKSRSSKTPSIDSSPGQVRYTPSDRTGRSRNVSLSDASIKDGPSAIPRHMKSTSSRFSFMVGSANQELLLEERHRQKELEKQGSTPNAGTRDSRFDDFDEDSFDYDAMMDDDGLEERIPGVNADAEDDYAFEEENIYENESVYEDEMDPDNDQENFAGFVFQRSNPTSSLATPHTAGNTITPRDATGNAIGFAMTKDQTPDVSQPPSATTYQMEEATLRLKADDIEGLGIQGLRLRDQSEGPEDAVPITEEQTEPRGQRLSVDIPKQPTNLDDGLYFDEGLMDELNFGDPGSGDKFDESIFDLNDTDEYGRPIPGAFAQAQAQRLAMSQDASKRESNATSRLSGQSQVSQSTTHTSMSVGLQHMTSISEKRSEPETFPHGHEIVPAMLQSPLTGQDRVAAYQAALAEAAHKAAASGKFRRGSSPPPLGDSTLLSPSAGEQDELDEYGQEDPAFDDYDDGAFTQDMDDYDFDDDAIIAAANAEALANDMDGFYGQEFGFYSAPAHQGHGHGHSPSKPASTGSAPLNEQNLYEYAAGGYFGPSGLGRSKSGRIVSREPNLTPITERSEYSNRNSVMSLGFPPGGVGSAGDLRSPGLAQLAMMADDSDMTLSALMRLRSRAFGGSQASLASSREGSPKSAAGDREGATSPWNINGGQTGFLGVRDSSHGRMGSQTGFSVRSRDSDAGSASGSPTLTMNMPMPVSSPSPMPIIPPLHPHRSQSPAMIGSLNGCPPVLEDDETFDDTEPPSAMTGASTGSMANSGLWMSPGEGQQFSQGSGSLSSPATNTATTISPQQQQAPPGYPPSASSSSRSRPGMGHRHKGSADSISYMKEEEESGETRWVMERRRTAETGEVEILERGVVEGGRI</sequence>
<gene>
    <name evidence="8" type="ORF">E0L32_005984</name>
</gene>
<dbReference type="InParanoid" id="A0A507B0U0"/>
<feature type="region of interest" description="Disordered" evidence="6">
    <location>
        <begin position="533"/>
        <end position="555"/>
    </location>
</feature>
<feature type="domain" description="AGC-kinase C-terminal" evidence="7">
    <location>
        <begin position="470"/>
        <end position="540"/>
    </location>
</feature>
<evidence type="ECO:0000313" key="9">
    <source>
        <dbReference type="Proteomes" id="UP000319257"/>
    </source>
</evidence>
<reference evidence="8 9" key="1">
    <citation type="submission" date="2019-06" db="EMBL/GenBank/DDBJ databases">
        <title>Draft genome sequence of the filamentous fungus Phialemoniopsis curvata isolated from diesel fuel.</title>
        <authorList>
            <person name="Varaljay V.A."/>
            <person name="Lyon W.J."/>
            <person name="Crouch A.L."/>
            <person name="Drake C.E."/>
            <person name="Hollomon J.M."/>
            <person name="Nadeau L.J."/>
            <person name="Nunn H.S."/>
            <person name="Stevenson B.S."/>
            <person name="Bojanowski C.L."/>
            <person name="Crookes-Goodson W.J."/>
        </authorList>
    </citation>
    <scope>NUCLEOTIDE SEQUENCE [LARGE SCALE GENOMIC DNA]</scope>
    <source>
        <strain evidence="8 9">D216</strain>
    </source>
</reference>
<evidence type="ECO:0000256" key="1">
    <source>
        <dbReference type="ARBA" id="ARBA00022527"/>
    </source>
</evidence>
<dbReference type="Proteomes" id="UP000319257">
    <property type="component" value="Unassembled WGS sequence"/>
</dbReference>
<feature type="compositionally biased region" description="Acidic residues" evidence="6">
    <location>
        <begin position="808"/>
        <end position="833"/>
    </location>
</feature>
<name>A0A507B0U0_9PEZI</name>
<accession>A0A507B0U0</accession>
<dbReference type="AlphaFoldDB" id="A0A507B0U0"/>
<feature type="compositionally biased region" description="Polar residues" evidence="6">
    <location>
        <begin position="94"/>
        <end position="109"/>
    </location>
</feature>
<feature type="region of interest" description="Disordered" evidence="6">
    <location>
        <begin position="783"/>
        <end position="833"/>
    </location>
</feature>
<feature type="compositionally biased region" description="Basic and acidic residues" evidence="6">
    <location>
        <begin position="737"/>
        <end position="747"/>
    </location>
</feature>
<keyword evidence="4" id="KW-0418">Kinase</keyword>
<feature type="compositionally biased region" description="Polar residues" evidence="6">
    <location>
        <begin position="11"/>
        <end position="33"/>
    </location>
</feature>